<protein>
    <submittedName>
        <fullName evidence="1">Uncharacterized protein</fullName>
    </submittedName>
</protein>
<evidence type="ECO:0000313" key="2">
    <source>
        <dbReference type="Proteomes" id="UP000239757"/>
    </source>
</evidence>
<proteinExistence type="predicted"/>
<sequence>MSGKVRHIGADGDHSLTMPLGLMAYGESNEGCPQDPLHQWHVRDVMRIVFEIAPPAKLVESQGTGVDLRLYHAPRKNPIPYVSLRMGLRPSFLLMTT</sequence>
<name>A0A2P5YN17_GOSBA</name>
<gene>
    <name evidence="1" type="ORF">GOBAR_AA03641</name>
</gene>
<organism evidence="1 2">
    <name type="scientific">Gossypium barbadense</name>
    <name type="common">Sea Island cotton</name>
    <name type="synonym">Hibiscus barbadensis</name>
    <dbReference type="NCBI Taxonomy" id="3634"/>
    <lineage>
        <taxon>Eukaryota</taxon>
        <taxon>Viridiplantae</taxon>
        <taxon>Streptophyta</taxon>
        <taxon>Embryophyta</taxon>
        <taxon>Tracheophyta</taxon>
        <taxon>Spermatophyta</taxon>
        <taxon>Magnoliopsida</taxon>
        <taxon>eudicotyledons</taxon>
        <taxon>Gunneridae</taxon>
        <taxon>Pentapetalae</taxon>
        <taxon>rosids</taxon>
        <taxon>malvids</taxon>
        <taxon>Malvales</taxon>
        <taxon>Malvaceae</taxon>
        <taxon>Malvoideae</taxon>
        <taxon>Gossypium</taxon>
    </lineage>
</organism>
<dbReference type="EMBL" id="KZ662983">
    <property type="protein sequence ID" value="PPS16938.1"/>
    <property type="molecule type" value="Genomic_DNA"/>
</dbReference>
<dbReference type="AlphaFoldDB" id="A0A2P5YN17"/>
<reference evidence="1 2" key="1">
    <citation type="submission" date="2015-01" db="EMBL/GenBank/DDBJ databases">
        <title>Genome of allotetraploid Gossypium barbadense reveals genomic plasticity and fiber elongation in cotton evolution.</title>
        <authorList>
            <person name="Chen X."/>
            <person name="Liu X."/>
            <person name="Zhao B."/>
            <person name="Zheng H."/>
            <person name="Hu Y."/>
            <person name="Lu G."/>
            <person name="Yang C."/>
            <person name="Chen J."/>
            <person name="Shan C."/>
            <person name="Zhang L."/>
            <person name="Zhou Y."/>
            <person name="Wang L."/>
            <person name="Guo W."/>
            <person name="Bai Y."/>
            <person name="Ruan J."/>
            <person name="Shangguan X."/>
            <person name="Mao Y."/>
            <person name="Jiang J."/>
            <person name="Zhu Y."/>
            <person name="Lei J."/>
            <person name="Kang H."/>
            <person name="Chen S."/>
            <person name="He X."/>
            <person name="Wang R."/>
            <person name="Wang Y."/>
            <person name="Chen J."/>
            <person name="Wang L."/>
            <person name="Yu S."/>
            <person name="Wang B."/>
            <person name="Wei J."/>
            <person name="Song S."/>
            <person name="Lu X."/>
            <person name="Gao Z."/>
            <person name="Gu W."/>
            <person name="Deng X."/>
            <person name="Ma D."/>
            <person name="Wang S."/>
            <person name="Liang W."/>
            <person name="Fang L."/>
            <person name="Cai C."/>
            <person name="Zhu X."/>
            <person name="Zhou B."/>
            <person name="Zhang Y."/>
            <person name="Chen Z."/>
            <person name="Xu S."/>
            <person name="Zhu R."/>
            <person name="Wang S."/>
            <person name="Zhang T."/>
            <person name="Zhao G."/>
        </authorList>
    </citation>
    <scope>NUCLEOTIDE SEQUENCE [LARGE SCALE GENOMIC DNA]</scope>
    <source>
        <strain evidence="2">cv. Xinhai21</strain>
        <tissue evidence="1">Leaf</tissue>
    </source>
</reference>
<dbReference type="Proteomes" id="UP000239757">
    <property type="component" value="Unassembled WGS sequence"/>
</dbReference>
<evidence type="ECO:0000313" key="1">
    <source>
        <dbReference type="EMBL" id="PPS16938.1"/>
    </source>
</evidence>
<accession>A0A2P5YN17</accession>